<comment type="caution">
    <text evidence="19">The sequence shown here is derived from an EMBL/GenBank/DDBJ whole genome shotgun (WGS) entry which is preliminary data.</text>
</comment>
<name>A0A0K9NJC4_ZOSMR</name>
<dbReference type="PROSITE" id="PS00108">
    <property type="entry name" value="PROTEIN_KINASE_ST"/>
    <property type="match status" value="1"/>
</dbReference>
<dbReference type="InterPro" id="IPR011009">
    <property type="entry name" value="Kinase-like_dom_sf"/>
</dbReference>
<dbReference type="CDD" id="cd14066">
    <property type="entry name" value="STKc_IRAK"/>
    <property type="match status" value="1"/>
</dbReference>
<dbReference type="InterPro" id="IPR001245">
    <property type="entry name" value="Ser-Thr/Tyr_kinase_cat_dom"/>
</dbReference>
<dbReference type="OMA" id="CDSDIRP"/>
<dbReference type="InterPro" id="IPR032675">
    <property type="entry name" value="LRR_dom_sf"/>
</dbReference>
<dbReference type="PROSITE" id="PS50011">
    <property type="entry name" value="PROTEIN_KINASE_DOM"/>
    <property type="match status" value="1"/>
</dbReference>
<dbReference type="Gene3D" id="3.80.10.10">
    <property type="entry name" value="Ribonuclease Inhibitor"/>
    <property type="match status" value="1"/>
</dbReference>
<dbReference type="PROSITE" id="PS51257">
    <property type="entry name" value="PROKAR_LIPOPROTEIN"/>
    <property type="match status" value="1"/>
</dbReference>
<evidence type="ECO:0000256" key="12">
    <source>
        <dbReference type="ARBA" id="ARBA00022989"/>
    </source>
</evidence>
<reference evidence="20" key="1">
    <citation type="journal article" date="2016" name="Nature">
        <title>The genome of the seagrass Zostera marina reveals angiosperm adaptation to the sea.</title>
        <authorList>
            <person name="Olsen J.L."/>
            <person name="Rouze P."/>
            <person name="Verhelst B."/>
            <person name="Lin Y.-C."/>
            <person name="Bayer T."/>
            <person name="Collen J."/>
            <person name="Dattolo E."/>
            <person name="De Paoli E."/>
            <person name="Dittami S."/>
            <person name="Maumus F."/>
            <person name="Michel G."/>
            <person name="Kersting A."/>
            <person name="Lauritano C."/>
            <person name="Lohaus R."/>
            <person name="Toepel M."/>
            <person name="Tonon T."/>
            <person name="Vanneste K."/>
            <person name="Amirebrahimi M."/>
            <person name="Brakel J."/>
            <person name="Bostroem C."/>
            <person name="Chovatia M."/>
            <person name="Grimwood J."/>
            <person name="Jenkins J.W."/>
            <person name="Jueterbock A."/>
            <person name="Mraz A."/>
            <person name="Stam W.T."/>
            <person name="Tice H."/>
            <person name="Bornberg-Bauer E."/>
            <person name="Green P.J."/>
            <person name="Pearson G.A."/>
            <person name="Procaccini G."/>
            <person name="Duarte C.M."/>
            <person name="Schmutz J."/>
            <person name="Reusch T.B.H."/>
            <person name="Van de Peer Y."/>
        </authorList>
    </citation>
    <scope>NUCLEOTIDE SEQUENCE [LARGE SCALE GENOMIC DNA]</scope>
    <source>
        <strain evidence="20">cv. Finnish</strain>
    </source>
</reference>
<dbReference type="OrthoDB" id="1111193at2759"/>
<evidence type="ECO:0000256" key="15">
    <source>
        <dbReference type="ARBA" id="ARBA00023180"/>
    </source>
</evidence>
<gene>
    <name evidence="19" type="ORF">ZOSMA_8G00080</name>
</gene>
<dbReference type="Gene3D" id="3.30.200.20">
    <property type="entry name" value="Phosphorylase Kinase, domain 1"/>
    <property type="match status" value="1"/>
</dbReference>
<sequence>MITGLRCHFSGSFRFSVARMEVTAPLLFWLFLFSCFHCIVSQPGFISINCGGKEEYRDGNGIVWTPDDNITFGEIAQTADSKKYPKQYTTLRHFPVDNTNKFCYNFDVKNRIRYLVRAAFLYGNFDGSNVYPKFDLYLGSTYWSTIAVFDTDTVVVRESIILTTSPTISVCLFKATTGKAFISTLELREFNGSLYTTDFENQFFLSLSARINFGAESSDPIRYPDDPYDRIWESDSLQKANYLVDKAEGTEKVSTTMPIDVNLSERPPEKVMQTAVVGTEGSLTYRLNLNGFPGFGWAVSYFSEIEDLDPDETRKFRFIIPGSNSAQYSKVVVNVQENAQGKYRLYEPGYQNISFPFVFPFEFRKTNDSSRGPILNALEISKYVEISSGSEDAATMASFISRYVSEDWAQEGGDPCLPAPWSWVQCNSELQPRIISIKLSRKNLTETIPTELSSLTGLVELWLDQNLLVGSIPDLSNCVELKKIHLENNRLTGPIPLELNELPNLSELYLQNNMLSGNLPEEFANKKIIFNFSGNSLLSQQKQNSQKNQIIIIVLSVIGVLIILTAAFSLYQCYKRRIKLSSKEDNLLSNPPSQKLASFFNEVKAETSYKFTLSELEAATNKFVKQVGSGGYGVVYYGKLKDGKEIAVKVLTSDSFQGNREFSNEVSLLSRIHHRNLVAFLGYCQQNGKNILVYDFMHNGTLKEHLYGPSAQQRALSWLERLEIAEDAARGIEYLHTGCTPTIIHRDVKSSNILLEKNMRAKVSDFGLSKLAVDGSSHVSSVVRGTVGYLDPEYYISQQLTEKSDVYSFGVILLELISGQEAISNERFGLNCRNIVQWAKAHIESGYIEAVIDPALLNDFHIQSVWKIAEKAISCVQPYGSHRPTISDVLKEIQEAILIEKENEVENEAGEDINTDMITSSMRSAVHIEDSVDTATPGRDMSLSDTVMLPVAR</sequence>
<dbReference type="PANTHER" id="PTHR45631:SF68">
    <property type="entry name" value="REPEAT FAMILY PROTEIN, PUTATIVE, EXPRESSED-RELATED"/>
    <property type="match status" value="1"/>
</dbReference>
<evidence type="ECO:0000256" key="5">
    <source>
        <dbReference type="ARBA" id="ARBA00022679"/>
    </source>
</evidence>
<feature type="domain" description="Protein kinase" evidence="18">
    <location>
        <begin position="621"/>
        <end position="897"/>
    </location>
</feature>
<evidence type="ECO:0000256" key="6">
    <source>
        <dbReference type="ARBA" id="ARBA00022692"/>
    </source>
</evidence>
<dbReference type="InterPro" id="IPR017441">
    <property type="entry name" value="Protein_kinase_ATP_BS"/>
</dbReference>
<evidence type="ECO:0000256" key="2">
    <source>
        <dbReference type="ARBA" id="ARBA00022527"/>
    </source>
</evidence>
<dbReference type="SUPFAM" id="SSF56112">
    <property type="entry name" value="Protein kinase-like (PK-like)"/>
    <property type="match status" value="1"/>
</dbReference>
<dbReference type="Gene3D" id="2.60.120.430">
    <property type="entry name" value="Galactose-binding lectin"/>
    <property type="match status" value="1"/>
</dbReference>
<dbReference type="SUPFAM" id="SSF52058">
    <property type="entry name" value="L domain-like"/>
    <property type="match status" value="1"/>
</dbReference>
<dbReference type="SMART" id="SM00220">
    <property type="entry name" value="S_TKc"/>
    <property type="match status" value="1"/>
</dbReference>
<keyword evidence="13 17" id="KW-0472">Membrane</keyword>
<dbReference type="Pfam" id="PF07714">
    <property type="entry name" value="PK_Tyr_Ser-Thr"/>
    <property type="match status" value="1"/>
</dbReference>
<evidence type="ECO:0000256" key="7">
    <source>
        <dbReference type="ARBA" id="ARBA00022729"/>
    </source>
</evidence>
<keyword evidence="14" id="KW-0675">Receptor</keyword>
<keyword evidence="11 16" id="KW-0067">ATP-binding</keyword>
<keyword evidence="12 17" id="KW-1133">Transmembrane helix</keyword>
<dbReference type="InterPro" id="IPR000719">
    <property type="entry name" value="Prot_kinase_dom"/>
</dbReference>
<dbReference type="FunFam" id="1.10.510.10:FF:000146">
    <property type="entry name" value="LRR receptor-like serine/threonine-protein kinase IOS1"/>
    <property type="match status" value="1"/>
</dbReference>
<dbReference type="GO" id="GO:0004674">
    <property type="term" value="F:protein serine/threonine kinase activity"/>
    <property type="evidence" value="ECO:0007669"/>
    <property type="project" value="UniProtKB-KW"/>
</dbReference>
<evidence type="ECO:0000259" key="18">
    <source>
        <dbReference type="PROSITE" id="PS50011"/>
    </source>
</evidence>
<keyword evidence="4" id="KW-0433">Leucine-rich repeat</keyword>
<evidence type="ECO:0000256" key="11">
    <source>
        <dbReference type="ARBA" id="ARBA00022840"/>
    </source>
</evidence>
<dbReference type="PANTHER" id="PTHR45631">
    <property type="entry name" value="OS07G0107800 PROTEIN-RELATED"/>
    <property type="match status" value="1"/>
</dbReference>
<evidence type="ECO:0000256" key="3">
    <source>
        <dbReference type="ARBA" id="ARBA00022553"/>
    </source>
</evidence>
<keyword evidence="6 17" id="KW-0812">Transmembrane</keyword>
<dbReference type="FunFam" id="3.80.10.10:FF:000041">
    <property type="entry name" value="LRR receptor-like serine/threonine-protein kinase ERECTA"/>
    <property type="match status" value="1"/>
</dbReference>
<dbReference type="InterPro" id="IPR008271">
    <property type="entry name" value="Ser/Thr_kinase_AS"/>
</dbReference>
<comment type="subcellular location">
    <subcellularLocation>
        <location evidence="1">Cell membrane</location>
        <topology evidence="1">Single-pass membrane protein</topology>
    </subcellularLocation>
</comment>
<evidence type="ECO:0000256" key="13">
    <source>
        <dbReference type="ARBA" id="ARBA00023136"/>
    </source>
</evidence>
<dbReference type="STRING" id="29655.A0A0K9NJC4"/>
<dbReference type="GO" id="GO:0005524">
    <property type="term" value="F:ATP binding"/>
    <property type="evidence" value="ECO:0007669"/>
    <property type="project" value="UniProtKB-UniRule"/>
</dbReference>
<evidence type="ECO:0000256" key="16">
    <source>
        <dbReference type="PROSITE-ProRule" id="PRU10141"/>
    </source>
</evidence>
<dbReference type="EMBL" id="LFYR01002110">
    <property type="protein sequence ID" value="KMZ56869.1"/>
    <property type="molecule type" value="Genomic_DNA"/>
</dbReference>
<keyword evidence="7" id="KW-0732">Signal</keyword>
<evidence type="ECO:0000256" key="1">
    <source>
        <dbReference type="ARBA" id="ARBA00004162"/>
    </source>
</evidence>
<dbReference type="InterPro" id="IPR024788">
    <property type="entry name" value="Malectin-like_Carb-bd_dom"/>
</dbReference>
<evidence type="ECO:0000256" key="8">
    <source>
        <dbReference type="ARBA" id="ARBA00022737"/>
    </source>
</evidence>
<keyword evidence="20" id="KW-1185">Reference proteome</keyword>
<evidence type="ECO:0000313" key="19">
    <source>
        <dbReference type="EMBL" id="KMZ56869.1"/>
    </source>
</evidence>
<evidence type="ECO:0000256" key="10">
    <source>
        <dbReference type="ARBA" id="ARBA00022777"/>
    </source>
</evidence>
<keyword evidence="2" id="KW-0723">Serine/threonine-protein kinase</keyword>
<keyword evidence="15" id="KW-0325">Glycoprotein</keyword>
<keyword evidence="10 19" id="KW-0418">Kinase</keyword>
<proteinExistence type="predicted"/>
<keyword evidence="3" id="KW-0597">Phosphoprotein</keyword>
<feature type="binding site" evidence="16">
    <location>
        <position position="649"/>
    </location>
    <ligand>
        <name>ATP</name>
        <dbReference type="ChEBI" id="CHEBI:30616"/>
    </ligand>
</feature>
<dbReference type="PROSITE" id="PS00107">
    <property type="entry name" value="PROTEIN_KINASE_ATP"/>
    <property type="match status" value="1"/>
</dbReference>
<evidence type="ECO:0000256" key="9">
    <source>
        <dbReference type="ARBA" id="ARBA00022741"/>
    </source>
</evidence>
<evidence type="ECO:0000256" key="4">
    <source>
        <dbReference type="ARBA" id="ARBA00022614"/>
    </source>
</evidence>
<evidence type="ECO:0000313" key="20">
    <source>
        <dbReference type="Proteomes" id="UP000036987"/>
    </source>
</evidence>
<feature type="transmembrane region" description="Helical" evidence="17">
    <location>
        <begin position="550"/>
        <end position="571"/>
    </location>
</feature>
<evidence type="ECO:0000256" key="17">
    <source>
        <dbReference type="SAM" id="Phobius"/>
    </source>
</evidence>
<dbReference type="Pfam" id="PF12819">
    <property type="entry name" value="Malectin_like"/>
    <property type="match status" value="1"/>
</dbReference>
<dbReference type="Proteomes" id="UP000036987">
    <property type="component" value="Unassembled WGS sequence"/>
</dbReference>
<evidence type="ECO:0000256" key="14">
    <source>
        <dbReference type="ARBA" id="ARBA00023170"/>
    </source>
</evidence>
<keyword evidence="9 16" id="KW-0547">Nucleotide-binding</keyword>
<dbReference type="AlphaFoldDB" id="A0A0K9NJC4"/>
<organism evidence="19 20">
    <name type="scientific">Zostera marina</name>
    <name type="common">Eelgrass</name>
    <dbReference type="NCBI Taxonomy" id="29655"/>
    <lineage>
        <taxon>Eukaryota</taxon>
        <taxon>Viridiplantae</taxon>
        <taxon>Streptophyta</taxon>
        <taxon>Embryophyta</taxon>
        <taxon>Tracheophyta</taxon>
        <taxon>Spermatophyta</taxon>
        <taxon>Magnoliopsida</taxon>
        <taxon>Liliopsida</taxon>
        <taxon>Zosteraceae</taxon>
        <taxon>Zostera</taxon>
    </lineage>
</organism>
<dbReference type="Gene3D" id="1.10.510.10">
    <property type="entry name" value="Transferase(Phosphotransferase) domain 1"/>
    <property type="match status" value="1"/>
</dbReference>
<keyword evidence="5" id="KW-0808">Transferase</keyword>
<protein>
    <submittedName>
        <fullName evidence="19">Kinase-like protein</fullName>
    </submittedName>
</protein>
<keyword evidence="8" id="KW-0677">Repeat</keyword>
<accession>A0A0K9NJC4</accession>
<dbReference type="GO" id="GO:0005886">
    <property type="term" value="C:plasma membrane"/>
    <property type="evidence" value="ECO:0007669"/>
    <property type="project" value="UniProtKB-SubCell"/>
</dbReference>
<dbReference type="FunFam" id="3.30.200.20:FF:000394">
    <property type="entry name" value="Leucine-rich repeat receptor-like protein kinase"/>
    <property type="match status" value="1"/>
</dbReference>